<dbReference type="AlphaFoldDB" id="A0A8T1SKB4"/>
<dbReference type="GO" id="GO:0006508">
    <property type="term" value="P:proteolysis"/>
    <property type="evidence" value="ECO:0007669"/>
    <property type="project" value="UniProtKB-KW"/>
</dbReference>
<evidence type="ECO:0000256" key="5">
    <source>
        <dbReference type="ARBA" id="ARBA00023145"/>
    </source>
</evidence>
<keyword evidence="7" id="KW-0732">Signal</keyword>
<sequence length="335" mass="37123">MLTVGSVLLLLVAASVANIGKDPTLDSDWERWKTIYQKQYSSEEEELSRRLIWEKTLKIVTVHNLEESMGIHSYTMGMNGFADMTSEEVTATMTGLRVSDSEMDNLTIDSPQESIQDQGPDCIDWSKSGYVTNVKNQGSCGSCWAFSAVGALEGQLKKKTGRLVSLSPQNLVDCSWRYGNQGCNGGFMTNAFRYVINNRGIDSETSYPYEGQNKNCRYKTSGRAATCVSYKSLPKGSETYLERTVASVGPVSVAIDASLRSFQQYHSGVYYDSQCSSSRLNHAVLVVGYCVDRGVPYWLVKNSWGTRWGDQGYIRMAKNRGNICGIASLASYPLM</sequence>
<dbReference type="InterPro" id="IPR039417">
    <property type="entry name" value="Peptidase_C1A_papain-like"/>
</dbReference>
<reference evidence="10 11" key="1">
    <citation type="journal article" date="2020" name="G3 (Bethesda)">
        <title>Draft Genome of the Common Snapping Turtle, Chelydra serpentina, a Model for Phenotypic Plasticity in Reptiles.</title>
        <authorList>
            <person name="Das D."/>
            <person name="Singh S.K."/>
            <person name="Bierstedt J."/>
            <person name="Erickson A."/>
            <person name="Galli G.L.J."/>
            <person name="Crossley D.A. 2nd"/>
            <person name="Rhen T."/>
        </authorList>
    </citation>
    <scope>NUCLEOTIDE SEQUENCE [LARGE SCALE GENOMIC DNA]</scope>
    <source>
        <strain evidence="10">KW</strain>
    </source>
</reference>
<dbReference type="PROSITE" id="PS00139">
    <property type="entry name" value="THIOL_PROTEASE_CYS"/>
    <property type="match status" value="1"/>
</dbReference>
<dbReference type="CDD" id="cd02248">
    <property type="entry name" value="Peptidase_C1A"/>
    <property type="match status" value="1"/>
</dbReference>
<dbReference type="SUPFAM" id="SSF54001">
    <property type="entry name" value="Cysteine proteinases"/>
    <property type="match status" value="1"/>
</dbReference>
<evidence type="ECO:0000256" key="4">
    <source>
        <dbReference type="ARBA" id="ARBA00022807"/>
    </source>
</evidence>
<dbReference type="InterPro" id="IPR013201">
    <property type="entry name" value="Prot_inhib_I29"/>
</dbReference>
<dbReference type="PANTHER" id="PTHR12411">
    <property type="entry name" value="CYSTEINE PROTEASE FAMILY C1-RELATED"/>
    <property type="match status" value="1"/>
</dbReference>
<feature type="signal peptide" evidence="7">
    <location>
        <begin position="1"/>
        <end position="17"/>
    </location>
</feature>
<keyword evidence="4" id="KW-0788">Thiol protease</keyword>
<dbReference type="GO" id="GO:0008234">
    <property type="term" value="F:cysteine-type peptidase activity"/>
    <property type="evidence" value="ECO:0007669"/>
    <property type="project" value="UniProtKB-KW"/>
</dbReference>
<feature type="chain" id="PRO_5035721845" evidence="7">
    <location>
        <begin position="18"/>
        <end position="335"/>
    </location>
</feature>
<dbReference type="SMART" id="SM00848">
    <property type="entry name" value="Inhibitor_I29"/>
    <property type="match status" value="1"/>
</dbReference>
<proteinExistence type="inferred from homology"/>
<evidence type="ECO:0000259" key="8">
    <source>
        <dbReference type="SMART" id="SM00645"/>
    </source>
</evidence>
<evidence type="ECO:0000313" key="10">
    <source>
        <dbReference type="EMBL" id="KAG6929308.1"/>
    </source>
</evidence>
<dbReference type="OrthoDB" id="65740at2759"/>
<evidence type="ECO:0000259" key="9">
    <source>
        <dbReference type="SMART" id="SM00848"/>
    </source>
</evidence>
<dbReference type="InterPro" id="IPR000169">
    <property type="entry name" value="Pept_cys_AS"/>
</dbReference>
<evidence type="ECO:0000256" key="1">
    <source>
        <dbReference type="ARBA" id="ARBA00008455"/>
    </source>
</evidence>
<keyword evidence="5" id="KW-0865">Zymogen</keyword>
<accession>A0A8T1SKB4</accession>
<dbReference type="EMBL" id="JAHGAV010000183">
    <property type="protein sequence ID" value="KAG6929308.1"/>
    <property type="molecule type" value="Genomic_DNA"/>
</dbReference>
<name>A0A8T1SKB4_CHESE</name>
<feature type="domain" description="Peptidase C1A papain C-terminal" evidence="8">
    <location>
        <begin position="119"/>
        <end position="334"/>
    </location>
</feature>
<evidence type="ECO:0000256" key="3">
    <source>
        <dbReference type="ARBA" id="ARBA00022801"/>
    </source>
</evidence>
<dbReference type="InterPro" id="IPR013128">
    <property type="entry name" value="Peptidase_C1A"/>
</dbReference>
<comment type="caution">
    <text evidence="10">The sequence shown here is derived from an EMBL/GenBank/DDBJ whole genome shotgun (WGS) entry which is preliminary data.</text>
</comment>
<dbReference type="InterPro" id="IPR000668">
    <property type="entry name" value="Peptidase_C1A_C"/>
</dbReference>
<evidence type="ECO:0000313" key="11">
    <source>
        <dbReference type="Proteomes" id="UP000765507"/>
    </source>
</evidence>
<keyword evidence="6" id="KW-1015">Disulfide bond</keyword>
<evidence type="ECO:0000256" key="2">
    <source>
        <dbReference type="ARBA" id="ARBA00022670"/>
    </source>
</evidence>
<dbReference type="InterPro" id="IPR038765">
    <property type="entry name" value="Papain-like_cys_pep_sf"/>
</dbReference>
<dbReference type="InterPro" id="IPR025661">
    <property type="entry name" value="Pept_asp_AS"/>
</dbReference>
<dbReference type="Gene3D" id="3.90.70.10">
    <property type="entry name" value="Cysteine proteinases"/>
    <property type="match status" value="1"/>
</dbReference>
<dbReference type="PRINTS" id="PR00705">
    <property type="entry name" value="PAPAIN"/>
</dbReference>
<evidence type="ECO:0000256" key="6">
    <source>
        <dbReference type="ARBA" id="ARBA00023157"/>
    </source>
</evidence>
<dbReference type="SMART" id="SM00645">
    <property type="entry name" value="Pept_C1"/>
    <property type="match status" value="1"/>
</dbReference>
<dbReference type="Pfam" id="PF00112">
    <property type="entry name" value="Peptidase_C1"/>
    <property type="match status" value="1"/>
</dbReference>
<keyword evidence="3" id="KW-0378">Hydrolase</keyword>
<dbReference type="Proteomes" id="UP000765507">
    <property type="component" value="Unassembled WGS sequence"/>
</dbReference>
<gene>
    <name evidence="10" type="ORF">G0U57_006054</name>
</gene>
<dbReference type="FunFam" id="3.90.70.10:FF:000006">
    <property type="entry name" value="Cathepsin S"/>
    <property type="match status" value="1"/>
</dbReference>
<keyword evidence="11" id="KW-1185">Reference proteome</keyword>
<organism evidence="10 11">
    <name type="scientific">Chelydra serpentina</name>
    <name type="common">Snapping turtle</name>
    <name type="synonym">Testudo serpentina</name>
    <dbReference type="NCBI Taxonomy" id="8475"/>
    <lineage>
        <taxon>Eukaryota</taxon>
        <taxon>Metazoa</taxon>
        <taxon>Chordata</taxon>
        <taxon>Craniata</taxon>
        <taxon>Vertebrata</taxon>
        <taxon>Euteleostomi</taxon>
        <taxon>Archelosauria</taxon>
        <taxon>Testudinata</taxon>
        <taxon>Testudines</taxon>
        <taxon>Cryptodira</taxon>
        <taxon>Durocryptodira</taxon>
        <taxon>Americhelydia</taxon>
        <taxon>Chelydroidea</taxon>
        <taxon>Chelydridae</taxon>
        <taxon>Chelydra</taxon>
    </lineage>
</organism>
<keyword evidence="2" id="KW-0645">Protease</keyword>
<comment type="similarity">
    <text evidence="1">Belongs to the peptidase C1 family.</text>
</comment>
<feature type="domain" description="Cathepsin propeptide inhibitor" evidence="9">
    <location>
        <begin position="29"/>
        <end position="89"/>
    </location>
</feature>
<dbReference type="PROSITE" id="PS00640">
    <property type="entry name" value="THIOL_PROTEASE_ASN"/>
    <property type="match status" value="1"/>
</dbReference>
<protein>
    <submittedName>
        <fullName evidence="10">Cathepsin K-like</fullName>
    </submittedName>
</protein>
<dbReference type="Pfam" id="PF08246">
    <property type="entry name" value="Inhibitor_I29"/>
    <property type="match status" value="1"/>
</dbReference>
<evidence type="ECO:0000256" key="7">
    <source>
        <dbReference type="SAM" id="SignalP"/>
    </source>
</evidence>